<sequence>MNKEHQFWIKEHDTYKSCLDEEKRYKGTMIQLWLYCAW</sequence>
<organism evidence="1">
    <name type="scientific">Physcomitrium patens</name>
    <name type="common">Spreading-leaved earth moss</name>
    <name type="synonym">Physcomitrella patens</name>
    <dbReference type="NCBI Taxonomy" id="3218"/>
    <lineage>
        <taxon>Eukaryota</taxon>
        <taxon>Viridiplantae</taxon>
        <taxon>Streptophyta</taxon>
        <taxon>Embryophyta</taxon>
        <taxon>Bryophyta</taxon>
        <taxon>Bryophytina</taxon>
        <taxon>Bryopsida</taxon>
        <taxon>Funariidae</taxon>
        <taxon>Funariales</taxon>
        <taxon>Funariaceae</taxon>
        <taxon>Physcomitrium</taxon>
    </lineage>
</organism>
<dbReference type="AlphaFoldDB" id="A0A2K1JCL3"/>
<gene>
    <name evidence="1" type="ORF">PHYPA_019526</name>
</gene>
<evidence type="ECO:0000313" key="1">
    <source>
        <dbReference type="EMBL" id="PNR39248.1"/>
    </source>
</evidence>
<keyword evidence="3" id="KW-1185">Reference proteome</keyword>
<reference evidence="2" key="3">
    <citation type="submission" date="2020-12" db="UniProtKB">
        <authorList>
            <consortium name="EnsemblPlants"/>
        </authorList>
    </citation>
    <scope>IDENTIFICATION</scope>
</reference>
<reference evidence="1 3" key="1">
    <citation type="journal article" date="2008" name="Science">
        <title>The Physcomitrella genome reveals evolutionary insights into the conquest of land by plants.</title>
        <authorList>
            <person name="Rensing S."/>
            <person name="Lang D."/>
            <person name="Zimmer A."/>
            <person name="Terry A."/>
            <person name="Salamov A."/>
            <person name="Shapiro H."/>
            <person name="Nishiyama T."/>
            <person name="Perroud P.-F."/>
            <person name="Lindquist E."/>
            <person name="Kamisugi Y."/>
            <person name="Tanahashi T."/>
            <person name="Sakakibara K."/>
            <person name="Fujita T."/>
            <person name="Oishi K."/>
            <person name="Shin-I T."/>
            <person name="Kuroki Y."/>
            <person name="Toyoda A."/>
            <person name="Suzuki Y."/>
            <person name="Hashimoto A."/>
            <person name="Yamaguchi K."/>
            <person name="Sugano A."/>
            <person name="Kohara Y."/>
            <person name="Fujiyama A."/>
            <person name="Anterola A."/>
            <person name="Aoki S."/>
            <person name="Ashton N."/>
            <person name="Barbazuk W.B."/>
            <person name="Barker E."/>
            <person name="Bennetzen J."/>
            <person name="Bezanilla M."/>
            <person name="Blankenship R."/>
            <person name="Cho S.H."/>
            <person name="Dutcher S."/>
            <person name="Estelle M."/>
            <person name="Fawcett J.A."/>
            <person name="Gundlach H."/>
            <person name="Hanada K."/>
            <person name="Heyl A."/>
            <person name="Hicks K.A."/>
            <person name="Hugh J."/>
            <person name="Lohr M."/>
            <person name="Mayer K."/>
            <person name="Melkozernov A."/>
            <person name="Murata T."/>
            <person name="Nelson D."/>
            <person name="Pils B."/>
            <person name="Prigge M."/>
            <person name="Reiss B."/>
            <person name="Renner T."/>
            <person name="Rombauts S."/>
            <person name="Rushton P."/>
            <person name="Sanderfoot A."/>
            <person name="Schween G."/>
            <person name="Shiu S.-H."/>
            <person name="Stueber K."/>
            <person name="Theodoulou F.L."/>
            <person name="Tu H."/>
            <person name="Van de Peer Y."/>
            <person name="Verrier P.J."/>
            <person name="Waters E."/>
            <person name="Wood A."/>
            <person name="Yang L."/>
            <person name="Cove D."/>
            <person name="Cuming A."/>
            <person name="Hasebe M."/>
            <person name="Lucas S."/>
            <person name="Mishler D.B."/>
            <person name="Reski R."/>
            <person name="Grigoriev I."/>
            <person name="Quatrano R.S."/>
            <person name="Boore J.L."/>
        </authorList>
    </citation>
    <scope>NUCLEOTIDE SEQUENCE [LARGE SCALE GENOMIC DNA]</scope>
    <source>
        <strain evidence="2 3">cv. Gransden 2004</strain>
    </source>
</reference>
<evidence type="ECO:0000313" key="3">
    <source>
        <dbReference type="Proteomes" id="UP000006727"/>
    </source>
</evidence>
<dbReference type="Proteomes" id="UP000006727">
    <property type="component" value="Chromosome 15"/>
</dbReference>
<dbReference type="EnsemblPlants" id="Pp3c15_9080V3.1">
    <property type="protein sequence ID" value="Pp3c15_9080V3.1"/>
    <property type="gene ID" value="Pp3c15_9080"/>
</dbReference>
<proteinExistence type="predicted"/>
<reference evidence="1 3" key="2">
    <citation type="journal article" date="2018" name="Plant J.">
        <title>The Physcomitrella patens chromosome-scale assembly reveals moss genome structure and evolution.</title>
        <authorList>
            <person name="Lang D."/>
            <person name="Ullrich K.K."/>
            <person name="Murat F."/>
            <person name="Fuchs J."/>
            <person name="Jenkins J."/>
            <person name="Haas F.B."/>
            <person name="Piednoel M."/>
            <person name="Gundlach H."/>
            <person name="Van Bel M."/>
            <person name="Meyberg R."/>
            <person name="Vives C."/>
            <person name="Morata J."/>
            <person name="Symeonidi A."/>
            <person name="Hiss M."/>
            <person name="Muchero W."/>
            <person name="Kamisugi Y."/>
            <person name="Saleh O."/>
            <person name="Blanc G."/>
            <person name="Decker E.L."/>
            <person name="van Gessel N."/>
            <person name="Grimwood J."/>
            <person name="Hayes R.D."/>
            <person name="Graham S.W."/>
            <person name="Gunter L.E."/>
            <person name="McDaniel S.F."/>
            <person name="Hoernstein S.N.W."/>
            <person name="Larsson A."/>
            <person name="Li F.W."/>
            <person name="Perroud P.F."/>
            <person name="Phillips J."/>
            <person name="Ranjan P."/>
            <person name="Rokshar D.S."/>
            <person name="Rothfels C.J."/>
            <person name="Schneider L."/>
            <person name="Shu S."/>
            <person name="Stevenson D.W."/>
            <person name="Thummler F."/>
            <person name="Tillich M."/>
            <person name="Villarreal Aguilar J.C."/>
            <person name="Widiez T."/>
            <person name="Wong G.K."/>
            <person name="Wymore A."/>
            <person name="Zhang Y."/>
            <person name="Zimmer A.D."/>
            <person name="Quatrano R.S."/>
            <person name="Mayer K.F.X."/>
            <person name="Goodstein D."/>
            <person name="Casacuberta J.M."/>
            <person name="Vandepoele K."/>
            <person name="Reski R."/>
            <person name="Cuming A.C."/>
            <person name="Tuskan G.A."/>
            <person name="Maumus F."/>
            <person name="Salse J."/>
            <person name="Schmutz J."/>
            <person name="Rensing S.A."/>
        </authorList>
    </citation>
    <scope>NUCLEOTIDE SEQUENCE [LARGE SCALE GENOMIC DNA]</scope>
    <source>
        <strain evidence="2 3">cv. Gransden 2004</strain>
    </source>
</reference>
<evidence type="ECO:0000313" key="2">
    <source>
        <dbReference type="EnsemblPlants" id="Pp3c15_9080V3.1"/>
    </source>
</evidence>
<protein>
    <submittedName>
        <fullName evidence="1 2">Uncharacterized protein</fullName>
    </submittedName>
</protein>
<dbReference type="Gramene" id="Pp3c15_9080V3.1">
    <property type="protein sequence ID" value="Pp3c15_9080V3.1"/>
    <property type="gene ID" value="Pp3c15_9080"/>
</dbReference>
<name>A0A2K1JCL3_PHYPA</name>
<accession>A0A2K1JCL3</accession>
<dbReference type="EMBL" id="ABEU02000015">
    <property type="protein sequence ID" value="PNR39248.1"/>
    <property type="molecule type" value="Genomic_DNA"/>
</dbReference>